<dbReference type="EMBL" id="DF237545">
    <property type="protein sequence ID" value="GAQ90076.1"/>
    <property type="molecule type" value="Genomic_DNA"/>
</dbReference>
<reference evidence="1 2" key="1">
    <citation type="journal article" date="2014" name="Nat. Commun.">
        <title>Klebsormidium flaccidum genome reveals primary factors for plant terrestrial adaptation.</title>
        <authorList>
            <person name="Hori K."/>
            <person name="Maruyama F."/>
            <person name="Fujisawa T."/>
            <person name="Togashi T."/>
            <person name="Yamamoto N."/>
            <person name="Seo M."/>
            <person name="Sato S."/>
            <person name="Yamada T."/>
            <person name="Mori H."/>
            <person name="Tajima N."/>
            <person name="Moriyama T."/>
            <person name="Ikeuchi M."/>
            <person name="Watanabe M."/>
            <person name="Wada H."/>
            <person name="Kobayashi K."/>
            <person name="Saito M."/>
            <person name="Masuda T."/>
            <person name="Sasaki-Sekimoto Y."/>
            <person name="Mashiguchi K."/>
            <person name="Awai K."/>
            <person name="Shimojima M."/>
            <person name="Masuda S."/>
            <person name="Iwai M."/>
            <person name="Nobusawa T."/>
            <person name="Narise T."/>
            <person name="Kondo S."/>
            <person name="Saito H."/>
            <person name="Sato R."/>
            <person name="Murakawa M."/>
            <person name="Ihara Y."/>
            <person name="Oshima-Yamada Y."/>
            <person name="Ohtaka K."/>
            <person name="Satoh M."/>
            <person name="Sonobe K."/>
            <person name="Ishii M."/>
            <person name="Ohtani R."/>
            <person name="Kanamori-Sato M."/>
            <person name="Honoki R."/>
            <person name="Miyazaki D."/>
            <person name="Mochizuki H."/>
            <person name="Umetsu J."/>
            <person name="Higashi K."/>
            <person name="Shibata D."/>
            <person name="Kamiya Y."/>
            <person name="Sato N."/>
            <person name="Nakamura Y."/>
            <person name="Tabata S."/>
            <person name="Ida S."/>
            <person name="Kurokawa K."/>
            <person name="Ohta H."/>
        </authorList>
    </citation>
    <scope>NUCLEOTIDE SEQUENCE [LARGE SCALE GENOMIC DNA]</scope>
    <source>
        <strain evidence="1 2">NIES-2285</strain>
    </source>
</reference>
<evidence type="ECO:0000313" key="1">
    <source>
        <dbReference type="EMBL" id="GAQ90076.1"/>
    </source>
</evidence>
<dbReference type="OrthoDB" id="2373574at2759"/>
<sequence>MSSEAAYRLADTISGTRLVPESEVPMVTRHSAGDVKKALENVHVAWLRRVGIISPSVEEGVDFNREWFDCTFIYMCPFSTTPRGLDQMKGHVRYVREPTVLCFVHSRMVLSTVSTGCFSDVDEASDVEEELYSTGMAPKRAAFSWLGVEETYQFFRRVDGKLDNIVAGKTRHRGDAGEPEYIPVEFAAGRIRQREEGGVSEVVPAEDAVIRMFAHNEAEQGRYFALGT</sequence>
<proteinExistence type="predicted"/>
<evidence type="ECO:0000313" key="2">
    <source>
        <dbReference type="Proteomes" id="UP000054558"/>
    </source>
</evidence>
<protein>
    <submittedName>
        <fullName evidence="1">Uncharacterized protein</fullName>
    </submittedName>
</protein>
<organism evidence="1 2">
    <name type="scientific">Klebsormidium nitens</name>
    <name type="common">Green alga</name>
    <name type="synonym">Ulothrix nitens</name>
    <dbReference type="NCBI Taxonomy" id="105231"/>
    <lineage>
        <taxon>Eukaryota</taxon>
        <taxon>Viridiplantae</taxon>
        <taxon>Streptophyta</taxon>
        <taxon>Klebsormidiophyceae</taxon>
        <taxon>Klebsormidiales</taxon>
        <taxon>Klebsormidiaceae</taxon>
        <taxon>Klebsormidium</taxon>
    </lineage>
</organism>
<gene>
    <name evidence="1" type="ORF">KFL_005960055</name>
</gene>
<keyword evidence="2" id="KW-1185">Reference proteome</keyword>
<dbReference type="Proteomes" id="UP000054558">
    <property type="component" value="Unassembled WGS sequence"/>
</dbReference>
<name>A0A1Y1IMT9_KLENI</name>
<dbReference type="AlphaFoldDB" id="A0A1Y1IMT9"/>
<accession>A0A1Y1IMT9</accession>